<feature type="compositionally biased region" description="Basic and acidic residues" evidence="1">
    <location>
        <begin position="198"/>
        <end position="219"/>
    </location>
</feature>
<gene>
    <name evidence="2" type="ORF">LCGC14_1054910</name>
</gene>
<feature type="region of interest" description="Disordered" evidence="1">
    <location>
        <begin position="198"/>
        <end position="255"/>
    </location>
</feature>
<reference evidence="2" key="1">
    <citation type="journal article" date="2015" name="Nature">
        <title>Complex archaea that bridge the gap between prokaryotes and eukaryotes.</title>
        <authorList>
            <person name="Spang A."/>
            <person name="Saw J.H."/>
            <person name="Jorgensen S.L."/>
            <person name="Zaremba-Niedzwiedzka K."/>
            <person name="Martijn J."/>
            <person name="Lind A.E."/>
            <person name="van Eijk R."/>
            <person name="Schleper C."/>
            <person name="Guy L."/>
            <person name="Ettema T.J."/>
        </authorList>
    </citation>
    <scope>NUCLEOTIDE SEQUENCE</scope>
</reference>
<evidence type="ECO:0000256" key="1">
    <source>
        <dbReference type="SAM" id="MobiDB-lite"/>
    </source>
</evidence>
<feature type="region of interest" description="Disordered" evidence="1">
    <location>
        <begin position="99"/>
        <end position="126"/>
    </location>
</feature>
<organism evidence="2">
    <name type="scientific">marine sediment metagenome</name>
    <dbReference type="NCBI Taxonomy" id="412755"/>
    <lineage>
        <taxon>unclassified sequences</taxon>
        <taxon>metagenomes</taxon>
        <taxon>ecological metagenomes</taxon>
    </lineage>
</organism>
<comment type="caution">
    <text evidence="2">The sequence shown here is derived from an EMBL/GenBank/DDBJ whole genome shotgun (WGS) entry which is preliminary data.</text>
</comment>
<feature type="compositionally biased region" description="Pro residues" evidence="1">
    <location>
        <begin position="101"/>
        <end position="120"/>
    </location>
</feature>
<accession>A0A0F9Q5T6</accession>
<proteinExistence type="predicted"/>
<sequence>MPRTKKEAGEQFLKDVLALIPEDKRTVVQEALGAEDLVEKIGDPIVGYETKSEEAIAKAVQDGVAVGKYKQNLDTWYGKTLPQIERGEAALVELEKLKAQPPDPNADPPDPSASPPPPPGLTKDDVSKQVGDMLAASERGAVGAIAYFNKLSMEHFQQFGETLDVAVLLQEAEAAGQRVPAFYAQKFAQKFADLHTKAEKEKEDVVRKDEREKVTKELQKSTGHGAYPLPGTLSEEPTTLGGLKGNGKDAPDPGFGVQAAVNEFYAKGQNFGT</sequence>
<evidence type="ECO:0000313" key="2">
    <source>
        <dbReference type="EMBL" id="KKN08611.1"/>
    </source>
</evidence>
<name>A0A0F9Q5T6_9ZZZZ</name>
<dbReference type="EMBL" id="LAZR01004434">
    <property type="protein sequence ID" value="KKN08611.1"/>
    <property type="molecule type" value="Genomic_DNA"/>
</dbReference>
<protein>
    <submittedName>
        <fullName evidence="2">Uncharacterized protein</fullName>
    </submittedName>
</protein>
<dbReference type="AlphaFoldDB" id="A0A0F9Q5T6"/>